<evidence type="ECO:0000256" key="2">
    <source>
        <dbReference type="ARBA" id="ARBA00022884"/>
    </source>
</evidence>
<gene>
    <name evidence="7" type="ORF">H919_01330</name>
</gene>
<dbReference type="PROSITE" id="PS01149">
    <property type="entry name" value="PSI_RSU"/>
    <property type="match status" value="1"/>
</dbReference>
<dbReference type="FunFam" id="3.30.70.1560:FF:000001">
    <property type="entry name" value="Pseudouridine synthase"/>
    <property type="match status" value="1"/>
</dbReference>
<accession>M8DS94</accession>
<dbReference type="GO" id="GO:0005829">
    <property type="term" value="C:cytosol"/>
    <property type="evidence" value="ECO:0007669"/>
    <property type="project" value="UniProtKB-ARBA"/>
</dbReference>
<dbReference type="PATRIC" id="fig|1297581.3.peg.275"/>
<comment type="caution">
    <text evidence="7">The sequence shown here is derived from an EMBL/GenBank/DDBJ whole genome shotgun (WGS) entry which is preliminary data.</text>
</comment>
<dbReference type="SUPFAM" id="SSF55120">
    <property type="entry name" value="Pseudouridine synthase"/>
    <property type="match status" value="1"/>
</dbReference>
<dbReference type="PROSITE" id="PS50889">
    <property type="entry name" value="S4"/>
    <property type="match status" value="1"/>
</dbReference>
<dbReference type="InterPro" id="IPR050343">
    <property type="entry name" value="RsuA_PseudoU_synthase"/>
</dbReference>
<keyword evidence="2 4" id="KW-0694">RNA-binding</keyword>
<dbReference type="Pfam" id="PF01479">
    <property type="entry name" value="S4"/>
    <property type="match status" value="1"/>
</dbReference>
<dbReference type="InterPro" id="IPR002942">
    <property type="entry name" value="S4_RNA-bd"/>
</dbReference>
<dbReference type="InterPro" id="IPR006145">
    <property type="entry name" value="PsdUridine_synth_RsuA/RluA"/>
</dbReference>
<dbReference type="InterPro" id="IPR036986">
    <property type="entry name" value="S4_RNA-bd_sf"/>
</dbReference>
<evidence type="ECO:0000259" key="6">
    <source>
        <dbReference type="SMART" id="SM00363"/>
    </source>
</evidence>
<protein>
    <recommendedName>
        <fullName evidence="5">Pseudouridine synthase</fullName>
        <ecNumber evidence="5">5.4.99.-</ecNumber>
    </recommendedName>
</protein>
<evidence type="ECO:0000256" key="3">
    <source>
        <dbReference type="ARBA" id="ARBA00023235"/>
    </source>
</evidence>
<dbReference type="FunFam" id="3.10.290.10:FF:000003">
    <property type="entry name" value="Pseudouridine synthase"/>
    <property type="match status" value="1"/>
</dbReference>
<dbReference type="InterPro" id="IPR020094">
    <property type="entry name" value="TruA/RsuA/RluB/E/F_N"/>
</dbReference>
<dbReference type="RefSeq" id="WP_003394417.1">
    <property type="nucleotide sequence ID" value="NZ_APCD01000001.1"/>
</dbReference>
<keyword evidence="3 5" id="KW-0413">Isomerase</keyword>
<dbReference type="InterPro" id="IPR000748">
    <property type="entry name" value="PsdUridine_synth_RsuA/RluB/E/F"/>
</dbReference>
<dbReference type="PANTHER" id="PTHR47683">
    <property type="entry name" value="PSEUDOURIDINE SYNTHASE FAMILY PROTEIN-RELATED"/>
    <property type="match status" value="1"/>
</dbReference>
<name>M8DS94_9BACL</name>
<dbReference type="Gene3D" id="3.10.290.10">
    <property type="entry name" value="RNA-binding S4 domain"/>
    <property type="match status" value="1"/>
</dbReference>
<feature type="domain" description="RNA-binding S4" evidence="6">
    <location>
        <begin position="2"/>
        <end position="65"/>
    </location>
</feature>
<comment type="similarity">
    <text evidence="1 5">Belongs to the pseudouridine synthase RsuA family.</text>
</comment>
<dbReference type="CDD" id="cd02870">
    <property type="entry name" value="PseudoU_synth_RsuA_like"/>
    <property type="match status" value="1"/>
</dbReference>
<dbReference type="GO" id="GO:0000455">
    <property type="term" value="P:enzyme-directed rRNA pseudouridine synthesis"/>
    <property type="evidence" value="ECO:0007669"/>
    <property type="project" value="UniProtKB-ARBA"/>
</dbReference>
<proteinExistence type="inferred from homology"/>
<dbReference type="GO" id="GO:0003723">
    <property type="term" value="F:RNA binding"/>
    <property type="evidence" value="ECO:0007669"/>
    <property type="project" value="UniProtKB-KW"/>
</dbReference>
<dbReference type="EMBL" id="APCD01000001">
    <property type="protein sequence ID" value="EMT47320.1"/>
    <property type="molecule type" value="Genomic_DNA"/>
</dbReference>
<evidence type="ECO:0000256" key="5">
    <source>
        <dbReference type="RuleBase" id="RU003887"/>
    </source>
</evidence>
<evidence type="ECO:0000256" key="4">
    <source>
        <dbReference type="PROSITE-ProRule" id="PRU00182"/>
    </source>
</evidence>
<dbReference type="InterPro" id="IPR018496">
    <property type="entry name" value="PsdUridine_synth_RsuA/RluB_CS"/>
</dbReference>
<dbReference type="SUPFAM" id="SSF55174">
    <property type="entry name" value="Alpha-L RNA-binding motif"/>
    <property type="match status" value="1"/>
</dbReference>
<dbReference type="NCBIfam" id="TIGR00093">
    <property type="entry name" value="pseudouridine synthase"/>
    <property type="match status" value="1"/>
</dbReference>
<dbReference type="InterPro" id="IPR042092">
    <property type="entry name" value="PsdUridine_s_RsuA/RluB/E/F_cat"/>
</dbReference>
<dbReference type="Proteomes" id="UP000012085">
    <property type="component" value="Unassembled WGS sequence"/>
</dbReference>
<sequence length="245" mass="27816">MERLQKVIAHAGIASRRKAEQLIVEGKVKVNGKVVTELGVKVSPQDRIEVDGIPLEREEPVYYLLYKPRGVICSVKDEKGRKVVTDFFKHVNKRIYPIGRLDYDTSGLLLLTNDGEFANLLMHPRYEIEKVYIAKVKGIPAREKVKQLEKGVALEDGVTAPAKAKVLSIDKRKQTAIVELRIHEGRNRQVRRMFEAIGHPVLKLKRERYAFLDLKGMNPGDYRELSPHEVKQLRALALAGSPYVS</sequence>
<organism evidence="7 8">
    <name type="scientific">Anoxybacillus flavithermus AK1</name>
    <dbReference type="NCBI Taxonomy" id="1297581"/>
    <lineage>
        <taxon>Bacteria</taxon>
        <taxon>Bacillati</taxon>
        <taxon>Bacillota</taxon>
        <taxon>Bacilli</taxon>
        <taxon>Bacillales</taxon>
        <taxon>Anoxybacillaceae</taxon>
        <taxon>Anoxybacillus</taxon>
    </lineage>
</organism>
<dbReference type="PANTHER" id="PTHR47683:SF2">
    <property type="entry name" value="RNA-BINDING S4 DOMAIN-CONTAINING PROTEIN"/>
    <property type="match status" value="1"/>
</dbReference>
<dbReference type="EC" id="5.4.99.-" evidence="5"/>
<evidence type="ECO:0000313" key="8">
    <source>
        <dbReference type="Proteomes" id="UP000012085"/>
    </source>
</evidence>
<reference evidence="7 8" key="1">
    <citation type="submission" date="2013-03" db="EMBL/GenBank/DDBJ databases">
        <title>Assembly of a new bacterial strain Anoxybacillus flavithermus AK1.</title>
        <authorList>
            <person name="Rajan I."/>
            <person name="PoliReddy D."/>
            <person name="Sugumar T."/>
            <person name="Rathinam K."/>
            <person name="Alqarawi S."/>
            <person name="Khalil A.B."/>
            <person name="Sivakumar N."/>
        </authorList>
    </citation>
    <scope>NUCLEOTIDE SEQUENCE [LARGE SCALE GENOMIC DNA]</scope>
    <source>
        <strain evidence="7 8">AK1</strain>
    </source>
</reference>
<dbReference type="CDD" id="cd00165">
    <property type="entry name" value="S4"/>
    <property type="match status" value="1"/>
</dbReference>
<evidence type="ECO:0000313" key="7">
    <source>
        <dbReference type="EMBL" id="EMT47320.1"/>
    </source>
</evidence>
<dbReference type="SMART" id="SM00363">
    <property type="entry name" value="S4"/>
    <property type="match status" value="1"/>
</dbReference>
<dbReference type="FunFam" id="3.30.70.580:FF:000005">
    <property type="entry name" value="Pseudouridine synthase"/>
    <property type="match status" value="1"/>
</dbReference>
<dbReference type="AlphaFoldDB" id="M8DS94"/>
<dbReference type="InterPro" id="IPR020103">
    <property type="entry name" value="PsdUridine_synth_cat_dom_sf"/>
</dbReference>
<reference evidence="7 8" key="2">
    <citation type="journal article" date="2015" name="Genome Announc.">
        <title>Genome Sequence of Anoxybacillus flavithermus Strain AK1, a Thermophile Isolated from a Hot Spring in Saudi Arabia.</title>
        <authorList>
            <person name="Khalil A."/>
            <person name="Sivakumar N."/>
            <person name="Qarawi S."/>
        </authorList>
    </citation>
    <scope>NUCLEOTIDE SEQUENCE [LARGE SCALE GENOMIC DNA]</scope>
    <source>
        <strain evidence="7 8">AK1</strain>
    </source>
</reference>
<evidence type="ECO:0000256" key="1">
    <source>
        <dbReference type="ARBA" id="ARBA00008348"/>
    </source>
</evidence>
<dbReference type="Pfam" id="PF00849">
    <property type="entry name" value="PseudoU_synth_2"/>
    <property type="match status" value="1"/>
</dbReference>
<dbReference type="Gene3D" id="3.30.70.580">
    <property type="entry name" value="Pseudouridine synthase I, catalytic domain, N-terminal subdomain"/>
    <property type="match status" value="1"/>
</dbReference>
<dbReference type="Gene3D" id="3.30.70.1560">
    <property type="entry name" value="Alpha-L RNA-binding motif"/>
    <property type="match status" value="1"/>
</dbReference>
<dbReference type="GO" id="GO:0120159">
    <property type="term" value="F:rRNA pseudouridine synthase activity"/>
    <property type="evidence" value="ECO:0007669"/>
    <property type="project" value="UniProtKB-ARBA"/>
</dbReference>